<protein>
    <submittedName>
        <fullName evidence="1">Uncharacterized protein</fullName>
    </submittedName>
</protein>
<evidence type="ECO:0000313" key="2">
    <source>
        <dbReference type="Proteomes" id="UP000216478"/>
    </source>
</evidence>
<name>A0A256GAH0_9HYPH</name>
<reference evidence="1 2" key="1">
    <citation type="submission" date="2017-07" db="EMBL/GenBank/DDBJ databases">
        <title>Phylogenetic study on the rhizospheric bacterium Ochrobactrum sp. A44.</title>
        <authorList>
            <person name="Krzyzanowska D.M."/>
            <person name="Ossowicki A."/>
            <person name="Rajewska M."/>
            <person name="Maciag T."/>
            <person name="Kaczynski Z."/>
            <person name="Czerwicka M."/>
            <person name="Jafra S."/>
        </authorList>
    </citation>
    <scope>NUCLEOTIDE SEQUENCE [LARGE SCALE GENOMIC DNA]</scope>
    <source>
        <strain evidence="1 2">OgA9a</strain>
    </source>
</reference>
<comment type="caution">
    <text evidence="1">The sequence shown here is derived from an EMBL/GenBank/DDBJ whole genome shotgun (WGS) entry which is preliminary data.</text>
</comment>
<accession>A0A256GAH0</accession>
<dbReference type="Proteomes" id="UP000216478">
    <property type="component" value="Unassembled WGS sequence"/>
</dbReference>
<proteinExistence type="predicted"/>
<keyword evidence="2" id="KW-1185">Reference proteome</keyword>
<evidence type="ECO:0000313" key="1">
    <source>
        <dbReference type="EMBL" id="OYR24097.1"/>
    </source>
</evidence>
<organism evidence="1 2">
    <name type="scientific">Brucella grignonensis</name>
    <dbReference type="NCBI Taxonomy" id="94627"/>
    <lineage>
        <taxon>Bacteria</taxon>
        <taxon>Pseudomonadati</taxon>
        <taxon>Pseudomonadota</taxon>
        <taxon>Alphaproteobacteria</taxon>
        <taxon>Hyphomicrobiales</taxon>
        <taxon>Brucellaceae</taxon>
        <taxon>Brucella/Ochrobactrum group</taxon>
        <taxon>Brucella</taxon>
    </lineage>
</organism>
<gene>
    <name evidence="1" type="ORF">CEV33_4670</name>
</gene>
<dbReference type="EMBL" id="NNRL01000048">
    <property type="protein sequence ID" value="OYR24097.1"/>
    <property type="molecule type" value="Genomic_DNA"/>
</dbReference>
<feature type="non-terminal residue" evidence="1">
    <location>
        <position position="102"/>
    </location>
</feature>
<sequence>MDGRETAKAIFSDTIRKDIDQVRNIRLRFLDQREYNLPIPQWLDDDCRKLHSLDPETRIDGVDLLAKQPGQTFCVANRLRCADPDRLPCVVDKMEQEIEPAR</sequence>
<dbReference type="AlphaFoldDB" id="A0A256GAH0"/>